<evidence type="ECO:0000313" key="7">
    <source>
        <dbReference type="EMBL" id="KAJ8022582.1"/>
    </source>
</evidence>
<feature type="compositionally biased region" description="Pro residues" evidence="4">
    <location>
        <begin position="287"/>
        <end position="299"/>
    </location>
</feature>
<organism evidence="7 8">
    <name type="scientific">Holothuria leucospilota</name>
    <name type="common">Black long sea cucumber</name>
    <name type="synonym">Mertensiothuria leucospilota</name>
    <dbReference type="NCBI Taxonomy" id="206669"/>
    <lineage>
        <taxon>Eukaryota</taxon>
        <taxon>Metazoa</taxon>
        <taxon>Echinodermata</taxon>
        <taxon>Eleutherozoa</taxon>
        <taxon>Echinozoa</taxon>
        <taxon>Holothuroidea</taxon>
        <taxon>Aspidochirotacea</taxon>
        <taxon>Aspidochirotida</taxon>
        <taxon>Holothuriidae</taxon>
        <taxon>Holothuria</taxon>
    </lineage>
</organism>
<feature type="domain" description="RRM" evidence="5">
    <location>
        <begin position="420"/>
        <end position="500"/>
    </location>
</feature>
<dbReference type="SUPFAM" id="SSF54427">
    <property type="entry name" value="NTF2-like"/>
    <property type="match status" value="1"/>
</dbReference>
<gene>
    <name evidence="7" type="ORF">HOLleu_37526</name>
</gene>
<feature type="compositionally biased region" description="Basic and acidic residues" evidence="4">
    <location>
        <begin position="380"/>
        <end position="390"/>
    </location>
</feature>
<feature type="compositionally biased region" description="Acidic residues" evidence="4">
    <location>
        <begin position="261"/>
        <end position="271"/>
    </location>
</feature>
<reference evidence="7" key="1">
    <citation type="submission" date="2021-10" db="EMBL/GenBank/DDBJ databases">
        <title>Tropical sea cucumber genome reveals ecological adaptation and Cuvierian tubules defense mechanism.</title>
        <authorList>
            <person name="Chen T."/>
        </authorList>
    </citation>
    <scope>NUCLEOTIDE SEQUENCE</scope>
    <source>
        <strain evidence="7">Nanhai2018</strain>
        <tissue evidence="7">Muscle</tissue>
    </source>
</reference>
<feature type="region of interest" description="Disordered" evidence="4">
    <location>
        <begin position="497"/>
        <end position="552"/>
    </location>
</feature>
<evidence type="ECO:0000256" key="4">
    <source>
        <dbReference type="SAM" id="MobiDB-lite"/>
    </source>
</evidence>
<evidence type="ECO:0000256" key="1">
    <source>
        <dbReference type="ARBA" id="ARBA00004210"/>
    </source>
</evidence>
<dbReference type="GO" id="GO:1990904">
    <property type="term" value="C:ribonucleoprotein complex"/>
    <property type="evidence" value="ECO:0007669"/>
    <property type="project" value="TreeGrafter"/>
</dbReference>
<dbReference type="SUPFAM" id="SSF54928">
    <property type="entry name" value="RNA-binding domain, RBD"/>
    <property type="match status" value="1"/>
</dbReference>
<keyword evidence="8" id="KW-1185">Reference proteome</keyword>
<evidence type="ECO:0000259" key="6">
    <source>
        <dbReference type="PROSITE" id="PS50177"/>
    </source>
</evidence>
<dbReference type="OrthoDB" id="339151at2759"/>
<feature type="compositionally biased region" description="Basic and acidic residues" evidence="4">
    <location>
        <begin position="304"/>
        <end position="319"/>
    </location>
</feature>
<dbReference type="PANTHER" id="PTHR10693:SF20">
    <property type="entry name" value="AT27578P"/>
    <property type="match status" value="1"/>
</dbReference>
<dbReference type="InterPro" id="IPR035979">
    <property type="entry name" value="RBD_domain_sf"/>
</dbReference>
<evidence type="ECO:0000313" key="8">
    <source>
        <dbReference type="Proteomes" id="UP001152320"/>
    </source>
</evidence>
<feature type="region of interest" description="Disordered" evidence="4">
    <location>
        <begin position="1"/>
        <end position="46"/>
    </location>
</feature>
<dbReference type="Gene3D" id="3.10.450.50">
    <property type="match status" value="1"/>
</dbReference>
<dbReference type="PROSITE" id="PS50102">
    <property type="entry name" value="RRM"/>
    <property type="match status" value="1"/>
</dbReference>
<accession>A0A9Q0YH94</accession>
<feature type="compositionally biased region" description="Low complexity" evidence="4">
    <location>
        <begin position="1"/>
        <end position="26"/>
    </location>
</feature>
<dbReference type="SMART" id="SM00360">
    <property type="entry name" value="RRM"/>
    <property type="match status" value="1"/>
</dbReference>
<dbReference type="InterPro" id="IPR032710">
    <property type="entry name" value="NTF2-like_dom_sf"/>
</dbReference>
<keyword evidence="2 3" id="KW-0694">RNA-binding</keyword>
<feature type="compositionally biased region" description="Basic and acidic residues" evidence="4">
    <location>
        <begin position="497"/>
        <end position="513"/>
    </location>
</feature>
<dbReference type="PANTHER" id="PTHR10693">
    <property type="entry name" value="RAS GTPASE-ACTIVATING PROTEIN-BINDING PROTEIN"/>
    <property type="match status" value="1"/>
</dbReference>
<feature type="domain" description="NTF2" evidence="6">
    <location>
        <begin position="49"/>
        <end position="169"/>
    </location>
</feature>
<dbReference type="AlphaFoldDB" id="A0A9Q0YH94"/>
<dbReference type="Proteomes" id="UP001152320">
    <property type="component" value="Chromosome 20"/>
</dbReference>
<dbReference type="GO" id="GO:0010494">
    <property type="term" value="C:cytoplasmic stress granule"/>
    <property type="evidence" value="ECO:0007669"/>
    <property type="project" value="UniProtKB-SubCell"/>
</dbReference>
<dbReference type="InterPro" id="IPR000504">
    <property type="entry name" value="RRM_dom"/>
</dbReference>
<dbReference type="GO" id="GO:0005829">
    <property type="term" value="C:cytosol"/>
    <property type="evidence" value="ECO:0007669"/>
    <property type="project" value="TreeGrafter"/>
</dbReference>
<name>A0A9Q0YH94_HOLLE</name>
<dbReference type="FunFam" id="3.10.450.50:FF:000015">
    <property type="entry name" value="Ras GTPase-activating protein-binding protein 2"/>
    <property type="match status" value="1"/>
</dbReference>
<feature type="compositionally biased region" description="Polar residues" evidence="4">
    <location>
        <begin position="236"/>
        <end position="245"/>
    </location>
</feature>
<dbReference type="Pfam" id="PF02136">
    <property type="entry name" value="NTF2"/>
    <property type="match status" value="1"/>
</dbReference>
<feature type="compositionally biased region" description="Pro residues" evidence="4">
    <location>
        <begin position="219"/>
        <end position="232"/>
    </location>
</feature>
<dbReference type="InterPro" id="IPR039539">
    <property type="entry name" value="Ras_GTPase_bind_prot"/>
</dbReference>
<dbReference type="Gene3D" id="3.30.70.330">
    <property type="match status" value="1"/>
</dbReference>
<dbReference type="InterPro" id="IPR002075">
    <property type="entry name" value="NTF2_dom"/>
</dbReference>
<comment type="caution">
    <text evidence="7">The sequence shown here is derived from an EMBL/GenBank/DDBJ whole genome shotgun (WGS) entry which is preliminary data.</text>
</comment>
<feature type="region of interest" description="Disordered" evidence="4">
    <location>
        <begin position="177"/>
        <end position="420"/>
    </location>
</feature>
<sequence length="552" mass="60506">MVMATQPHPAATQPAPTQTTSAVPAPNQGPAPQGSDNNTGAAPVSPDNVGRLFVQQYYTVLNKAPNLLHRFYTKGSSFVHGKVDQDGNAEEPVYGQNEIYLKIMSLDFRECYAKIRQVDSYATLGEGVVVQVTGELSTHGKPMRRFTQTFVLAPHSARNYYVRNDIFRYHDEVFQDNDAEEEENEVSEEETGEPQPENVESVEEEEPSPSHTATISAQEPPPVSGYYSPPPSTVSNGTNHLDSPTGTPPKAQHQVEGRVEAEEEEEPEAEESDNRSQPPLSEEAPVPGSPEAPTPPPSQPTIENHQEEVPEAEKPEVKEPPPPQENKVFSWADRARQTPSMPPAGTKSPASQPPTTSSPAPKPNDNFGTTAPRGNQEGLPQRDNRRDRSRGGQNWARRGPDAGEGERGRGAPGRIYPDNHQLFVGNLPQDIKDEELKEFFSKYGKVVEMRINRNINPKLPFFGFIVFDEPGPVQNILNLRRKQPILFRDGYRLNVEEKKPKGAEARQRIRGDGRPSSGGGPPPRGGSTGRGSGRGGPGMGPPRMGRGFNPAR</sequence>
<feature type="compositionally biased region" description="Low complexity" evidence="4">
    <location>
        <begin position="541"/>
        <end position="552"/>
    </location>
</feature>
<feature type="compositionally biased region" description="Low complexity" evidence="4">
    <location>
        <begin position="346"/>
        <end position="359"/>
    </location>
</feature>
<feature type="compositionally biased region" description="Acidic residues" evidence="4">
    <location>
        <begin position="177"/>
        <end position="192"/>
    </location>
</feature>
<dbReference type="CDD" id="cd00780">
    <property type="entry name" value="NTF2"/>
    <property type="match status" value="1"/>
</dbReference>
<feature type="compositionally biased region" description="Gly residues" evidence="4">
    <location>
        <begin position="526"/>
        <end position="538"/>
    </location>
</feature>
<comment type="subcellular location">
    <subcellularLocation>
        <location evidence="1">Cytoplasm</location>
        <location evidence="1">Stress granule</location>
    </subcellularLocation>
</comment>
<dbReference type="InterPro" id="IPR018222">
    <property type="entry name" value="Nuclear_transport_factor_2_euk"/>
</dbReference>
<protein>
    <submittedName>
        <fullName evidence="7">Ras GTPase-activating protein-binding protein 2</fullName>
    </submittedName>
</protein>
<dbReference type="EMBL" id="JAIZAY010000020">
    <property type="protein sequence ID" value="KAJ8022582.1"/>
    <property type="molecule type" value="Genomic_DNA"/>
</dbReference>
<evidence type="ECO:0000259" key="5">
    <source>
        <dbReference type="PROSITE" id="PS50102"/>
    </source>
</evidence>
<evidence type="ECO:0000256" key="2">
    <source>
        <dbReference type="ARBA" id="ARBA00022884"/>
    </source>
</evidence>
<dbReference type="PROSITE" id="PS50177">
    <property type="entry name" value="NTF2_DOMAIN"/>
    <property type="match status" value="1"/>
</dbReference>
<dbReference type="Pfam" id="PF00076">
    <property type="entry name" value="RRM_1"/>
    <property type="match status" value="1"/>
</dbReference>
<feature type="compositionally biased region" description="Basic and acidic residues" evidence="4">
    <location>
        <begin position="398"/>
        <end position="409"/>
    </location>
</feature>
<evidence type="ECO:0000256" key="3">
    <source>
        <dbReference type="PROSITE-ProRule" id="PRU00176"/>
    </source>
</evidence>
<dbReference type="InterPro" id="IPR012677">
    <property type="entry name" value="Nucleotide-bd_a/b_plait_sf"/>
</dbReference>
<proteinExistence type="predicted"/>
<dbReference type="GO" id="GO:0003729">
    <property type="term" value="F:mRNA binding"/>
    <property type="evidence" value="ECO:0007669"/>
    <property type="project" value="TreeGrafter"/>
</dbReference>